<dbReference type="Proteomes" id="UP000699042">
    <property type="component" value="Unassembled WGS sequence"/>
</dbReference>
<dbReference type="EMBL" id="JAESDN010000021">
    <property type="protein sequence ID" value="KAG7040655.1"/>
    <property type="molecule type" value="Genomic_DNA"/>
</dbReference>
<proteinExistence type="predicted"/>
<protein>
    <submittedName>
        <fullName evidence="2">Uncharacterized protein</fullName>
    </submittedName>
</protein>
<feature type="transmembrane region" description="Helical" evidence="1">
    <location>
        <begin position="109"/>
        <end position="130"/>
    </location>
</feature>
<name>A0A9P7QPL7_9PEZI</name>
<reference evidence="2" key="1">
    <citation type="submission" date="2021-05" db="EMBL/GenBank/DDBJ databases">
        <title>Comparative genomics of three Colletotrichum scovillei strains and genetic complementation revealed genes involved fungal growth and virulence on chili pepper.</title>
        <authorList>
            <person name="Hsieh D.-K."/>
            <person name="Chuang S.-C."/>
            <person name="Chen C.-Y."/>
            <person name="Chao Y.-T."/>
            <person name="Lu M.-Y.J."/>
            <person name="Lee M.-H."/>
            <person name="Shih M.-C."/>
        </authorList>
    </citation>
    <scope>NUCLEOTIDE SEQUENCE</scope>
    <source>
        <strain evidence="2">Coll-153</strain>
    </source>
</reference>
<evidence type="ECO:0000313" key="2">
    <source>
        <dbReference type="EMBL" id="KAG7040655.1"/>
    </source>
</evidence>
<sequence length="187" mass="21224">MPSLRVENSFNLYVLVFALRISIFHTSGLEQRFIMYAVTLTRIVDLWFACIITNIAVVSCCLHHNKKKSTWLQFSPTFLSLSITISLMVSVQLEWNSIRNTATEHPPLVFFTLCCVYTLIINCVEFLEIYQFLHNIHSSLTVLPCIHIDFTVAITIASIVQCVLFGLGAFFLYTTGHDLTAITLVVL</sequence>
<feature type="transmembrane region" description="Helical" evidence="1">
    <location>
        <begin position="70"/>
        <end position="89"/>
    </location>
</feature>
<comment type="caution">
    <text evidence="2">The sequence shown here is derived from an EMBL/GenBank/DDBJ whole genome shotgun (WGS) entry which is preliminary data.</text>
</comment>
<feature type="transmembrane region" description="Helical" evidence="1">
    <location>
        <begin position="12"/>
        <end position="28"/>
    </location>
</feature>
<feature type="non-terminal residue" evidence="2">
    <location>
        <position position="187"/>
    </location>
</feature>
<gene>
    <name evidence="2" type="ORF">JMJ77_013652</name>
</gene>
<organism evidence="2 3">
    <name type="scientific">Colletotrichum scovillei</name>
    <dbReference type="NCBI Taxonomy" id="1209932"/>
    <lineage>
        <taxon>Eukaryota</taxon>
        <taxon>Fungi</taxon>
        <taxon>Dikarya</taxon>
        <taxon>Ascomycota</taxon>
        <taxon>Pezizomycotina</taxon>
        <taxon>Sordariomycetes</taxon>
        <taxon>Hypocreomycetidae</taxon>
        <taxon>Glomerellales</taxon>
        <taxon>Glomerellaceae</taxon>
        <taxon>Colletotrichum</taxon>
        <taxon>Colletotrichum acutatum species complex</taxon>
    </lineage>
</organism>
<evidence type="ECO:0000256" key="1">
    <source>
        <dbReference type="SAM" id="Phobius"/>
    </source>
</evidence>
<keyword evidence="1" id="KW-0812">Transmembrane</keyword>
<feature type="transmembrane region" description="Helical" evidence="1">
    <location>
        <begin position="34"/>
        <end position="58"/>
    </location>
</feature>
<keyword evidence="1" id="KW-1133">Transmembrane helix</keyword>
<feature type="transmembrane region" description="Helical" evidence="1">
    <location>
        <begin position="150"/>
        <end position="173"/>
    </location>
</feature>
<keyword evidence="1" id="KW-0472">Membrane</keyword>
<keyword evidence="3" id="KW-1185">Reference proteome</keyword>
<dbReference type="AlphaFoldDB" id="A0A9P7QPL7"/>
<accession>A0A9P7QPL7</accession>
<evidence type="ECO:0000313" key="3">
    <source>
        <dbReference type="Proteomes" id="UP000699042"/>
    </source>
</evidence>